<dbReference type="EMBL" id="QSJP01000012">
    <property type="protein sequence ID" value="RHD87122.1"/>
    <property type="molecule type" value="Genomic_DNA"/>
</dbReference>
<comment type="caution">
    <text evidence="4">The sequence shown here is derived from an EMBL/GenBank/DDBJ whole genome shotgun (WGS) entry which is preliminary data.</text>
</comment>
<name>A0A2J6AAY1_BACT4</name>
<dbReference type="Proteomes" id="UP000436858">
    <property type="component" value="Unassembled WGS sequence"/>
</dbReference>
<evidence type="ECO:0000313" key="4">
    <source>
        <dbReference type="EMBL" id="RHD87122.1"/>
    </source>
</evidence>
<organism evidence="4 5">
    <name type="scientific">Bacteroides thetaiotaomicron</name>
    <dbReference type="NCBI Taxonomy" id="818"/>
    <lineage>
        <taxon>Bacteria</taxon>
        <taxon>Pseudomonadati</taxon>
        <taxon>Bacteroidota</taxon>
        <taxon>Bacteroidia</taxon>
        <taxon>Bacteroidales</taxon>
        <taxon>Bacteroidaceae</taxon>
        <taxon>Bacteroides</taxon>
    </lineage>
</organism>
<reference evidence="4 5" key="1">
    <citation type="submission" date="2018-08" db="EMBL/GenBank/DDBJ databases">
        <title>A genome reference for cultivated species of the human gut microbiota.</title>
        <authorList>
            <person name="Zou Y."/>
            <person name="Xue W."/>
            <person name="Luo G."/>
        </authorList>
    </citation>
    <scope>NUCLEOTIDE SEQUENCE [LARGE SCALE GENOMIC DNA]</scope>
    <source>
        <strain evidence="4 5">AM30-26</strain>
    </source>
</reference>
<proteinExistence type="predicted"/>
<dbReference type="Proteomes" id="UP000440614">
    <property type="component" value="Unassembled WGS sequence"/>
</dbReference>
<dbReference type="EMBL" id="WCSY01000035">
    <property type="protein sequence ID" value="KAB4305625.1"/>
    <property type="molecule type" value="Genomic_DNA"/>
</dbReference>
<evidence type="ECO:0000313" key="2">
    <source>
        <dbReference type="EMBL" id="KAB4305625.1"/>
    </source>
</evidence>
<keyword evidence="1" id="KW-1133">Transmembrane helix</keyword>
<reference evidence="6 7" key="2">
    <citation type="journal article" date="2019" name="Nat. Med.">
        <title>A library of human gut bacterial isolates paired with longitudinal multiomics data enables mechanistic microbiome research.</title>
        <authorList>
            <person name="Poyet M."/>
            <person name="Groussin M."/>
            <person name="Gibbons S.M."/>
            <person name="Avila-Pacheco J."/>
            <person name="Jiang X."/>
            <person name="Kearney S.M."/>
            <person name="Perrotta A.R."/>
            <person name="Berdy B."/>
            <person name="Zhao S."/>
            <person name="Lieberman T.D."/>
            <person name="Swanson P.K."/>
            <person name="Smith M."/>
            <person name="Roesemann S."/>
            <person name="Alexander J.E."/>
            <person name="Rich S.A."/>
            <person name="Livny J."/>
            <person name="Vlamakis H."/>
            <person name="Clish C."/>
            <person name="Bullock K."/>
            <person name="Deik A."/>
            <person name="Scott J."/>
            <person name="Pierce K.A."/>
            <person name="Xavier R.J."/>
            <person name="Alm E.J."/>
        </authorList>
    </citation>
    <scope>NUCLEOTIDE SEQUENCE [LARGE SCALE GENOMIC DNA]</scope>
    <source>
        <strain evidence="3 6">BIOML-A162</strain>
        <strain evidence="2 7">BIOML-A188</strain>
    </source>
</reference>
<keyword evidence="1" id="KW-0472">Membrane</keyword>
<gene>
    <name evidence="4" type="ORF">DW780_14220</name>
    <name evidence="3" type="ORF">GAN91_18790</name>
    <name evidence="2" type="ORF">GAO51_25400</name>
</gene>
<feature type="transmembrane region" description="Helical" evidence="1">
    <location>
        <begin position="6"/>
        <end position="27"/>
    </location>
</feature>
<evidence type="ECO:0000313" key="5">
    <source>
        <dbReference type="Proteomes" id="UP000284785"/>
    </source>
</evidence>
<accession>A0A2J6AAY1</accession>
<dbReference type="Proteomes" id="UP000284785">
    <property type="component" value="Unassembled WGS sequence"/>
</dbReference>
<dbReference type="AlphaFoldDB" id="A0A2J6AAY1"/>
<evidence type="ECO:0000313" key="6">
    <source>
        <dbReference type="Proteomes" id="UP000436858"/>
    </source>
</evidence>
<evidence type="ECO:0000313" key="7">
    <source>
        <dbReference type="Proteomes" id="UP000440614"/>
    </source>
</evidence>
<evidence type="ECO:0000313" key="3">
    <source>
        <dbReference type="EMBL" id="KAB4478858.1"/>
    </source>
</evidence>
<protein>
    <submittedName>
        <fullName evidence="4">Uncharacterized protein</fullName>
    </submittedName>
</protein>
<dbReference type="EMBL" id="WCRY01000020">
    <property type="protein sequence ID" value="KAB4478858.1"/>
    <property type="molecule type" value="Genomic_DNA"/>
</dbReference>
<evidence type="ECO:0000256" key="1">
    <source>
        <dbReference type="SAM" id="Phobius"/>
    </source>
</evidence>
<keyword evidence="1" id="KW-0812">Transmembrane</keyword>
<sequence>MSGWKTVSHLMSIVLFCQMKGVVYFLFERWYKQYRNIEFISVEIMYGGESVQNISKDDVQSIEIGIKNLVLVFSNGLTVHYYNLCYNT</sequence>